<evidence type="ECO:0000313" key="1">
    <source>
        <dbReference type="EMBL" id="PSL18066.1"/>
    </source>
</evidence>
<evidence type="ECO:0008006" key="3">
    <source>
        <dbReference type="Google" id="ProtNLM"/>
    </source>
</evidence>
<accession>A0A2P8F8L0</accession>
<gene>
    <name evidence="1" type="ORF">CLV60_13314</name>
</gene>
<proteinExistence type="predicted"/>
<protein>
    <recommendedName>
        <fullName evidence="3">Lipocalin-like protein</fullName>
    </recommendedName>
</protein>
<comment type="caution">
    <text evidence="1">The sequence shown here is derived from an EMBL/GenBank/DDBJ whole genome shotgun (WGS) entry which is preliminary data.</text>
</comment>
<dbReference type="EMBL" id="PYAS01000033">
    <property type="protein sequence ID" value="PSL18066.1"/>
    <property type="molecule type" value="Genomic_DNA"/>
</dbReference>
<dbReference type="Proteomes" id="UP000241964">
    <property type="component" value="Unassembled WGS sequence"/>
</dbReference>
<name>A0A2P8F8L0_9BACT</name>
<reference evidence="1 2" key="1">
    <citation type="submission" date="2018-03" db="EMBL/GenBank/DDBJ databases">
        <title>Genomic Encyclopedia of Archaeal and Bacterial Type Strains, Phase II (KMG-II): from individual species to whole genera.</title>
        <authorList>
            <person name="Goeker M."/>
        </authorList>
    </citation>
    <scope>NUCLEOTIDE SEQUENCE [LARGE SCALE GENOMIC DNA]</scope>
    <source>
        <strain evidence="1 2">DSM 29057</strain>
    </source>
</reference>
<organism evidence="1 2">
    <name type="scientific">Dyadobacter jiangsuensis</name>
    <dbReference type="NCBI Taxonomy" id="1591085"/>
    <lineage>
        <taxon>Bacteria</taxon>
        <taxon>Pseudomonadati</taxon>
        <taxon>Bacteroidota</taxon>
        <taxon>Cytophagia</taxon>
        <taxon>Cytophagales</taxon>
        <taxon>Spirosomataceae</taxon>
        <taxon>Dyadobacter</taxon>
    </lineage>
</organism>
<dbReference type="AlphaFoldDB" id="A0A2P8F8L0"/>
<evidence type="ECO:0000313" key="2">
    <source>
        <dbReference type="Proteomes" id="UP000241964"/>
    </source>
</evidence>
<sequence>MFAGLMACEKDSAEEKMVNAEFSKIQANWSFSSFKLAGKASDTLKFNFNSGSFRWASCKYTDEGKYSQLCGGDITLNGLDGYLTYLYDVDRKQYQLGLLEGDNTKDKMQYSLYRKILTGKWTIEVVGDVLNATQIENDSIPDLKASFVANKK</sequence>
<keyword evidence="2" id="KW-1185">Reference proteome</keyword>